<reference evidence="1" key="1">
    <citation type="submission" date="2017-05" db="UniProtKB">
        <authorList>
            <consortium name="EnsemblMetazoa"/>
        </authorList>
    </citation>
    <scope>IDENTIFICATION</scope>
</reference>
<accession>A0A1X7US46</accession>
<name>A0A1X7US46_AMPQE</name>
<organism evidence="1">
    <name type="scientific">Amphimedon queenslandica</name>
    <name type="common">Sponge</name>
    <dbReference type="NCBI Taxonomy" id="400682"/>
    <lineage>
        <taxon>Eukaryota</taxon>
        <taxon>Metazoa</taxon>
        <taxon>Porifera</taxon>
        <taxon>Demospongiae</taxon>
        <taxon>Heteroscleromorpha</taxon>
        <taxon>Haplosclerida</taxon>
        <taxon>Niphatidae</taxon>
        <taxon>Amphimedon</taxon>
    </lineage>
</organism>
<dbReference type="EnsemblMetazoa" id="Aqu2.1.30207_001">
    <property type="protein sequence ID" value="Aqu2.1.30207_001"/>
    <property type="gene ID" value="Aqu2.1.30207"/>
</dbReference>
<protein>
    <submittedName>
        <fullName evidence="1">Uncharacterized protein</fullName>
    </submittedName>
</protein>
<sequence>QSLISMLTSCSHTQSFLKTLMHVPNPK</sequence>
<dbReference type="InParanoid" id="A0A1X7US46"/>
<dbReference type="AlphaFoldDB" id="A0A1X7US46"/>
<proteinExistence type="predicted"/>
<evidence type="ECO:0000313" key="1">
    <source>
        <dbReference type="EnsemblMetazoa" id="Aqu2.1.30207_001"/>
    </source>
</evidence>